<dbReference type="PANTHER" id="PTHR13848">
    <property type="entry name" value="PROTEIN YIPPEE-LIKE CG15309-RELATED"/>
    <property type="match status" value="1"/>
</dbReference>
<organism evidence="2 3">
    <name type="scientific">Flemingia macrophylla</name>
    <dbReference type="NCBI Taxonomy" id="520843"/>
    <lineage>
        <taxon>Eukaryota</taxon>
        <taxon>Viridiplantae</taxon>
        <taxon>Streptophyta</taxon>
        <taxon>Embryophyta</taxon>
        <taxon>Tracheophyta</taxon>
        <taxon>Spermatophyta</taxon>
        <taxon>Magnoliopsida</taxon>
        <taxon>eudicotyledons</taxon>
        <taxon>Gunneridae</taxon>
        <taxon>Pentapetalae</taxon>
        <taxon>rosids</taxon>
        <taxon>fabids</taxon>
        <taxon>Fabales</taxon>
        <taxon>Fabaceae</taxon>
        <taxon>Papilionoideae</taxon>
        <taxon>50 kb inversion clade</taxon>
        <taxon>NPAAA clade</taxon>
        <taxon>indigoferoid/millettioid clade</taxon>
        <taxon>Phaseoleae</taxon>
        <taxon>Flemingia</taxon>
    </lineage>
</organism>
<sequence length="157" mass="18443">MGRIFAVELEGRFYRCKFCRTHLARADDLISTCELHNWGTRRKDDAFRITYCGRYFLLLLWSNNWMEICNPPLIASLDFIIWNACYRCNLLDCLCWNQCDTTSLNLLFLSQESAHEKSQKYKEGKFVLERARIVDVADFSTEFYIDSRACMSDGDDA</sequence>
<dbReference type="EMBL" id="JBGMDY010000006">
    <property type="protein sequence ID" value="KAL2331397.1"/>
    <property type="molecule type" value="Genomic_DNA"/>
</dbReference>
<dbReference type="Proteomes" id="UP001603857">
    <property type="component" value="Unassembled WGS sequence"/>
</dbReference>
<dbReference type="InterPro" id="IPR039058">
    <property type="entry name" value="Yippee_fam"/>
</dbReference>
<evidence type="ECO:0000313" key="3">
    <source>
        <dbReference type="Proteomes" id="UP001603857"/>
    </source>
</evidence>
<proteinExistence type="predicted"/>
<evidence type="ECO:0000313" key="2">
    <source>
        <dbReference type="EMBL" id="KAL2331397.1"/>
    </source>
</evidence>
<feature type="domain" description="Yippee" evidence="1">
    <location>
        <begin position="12"/>
        <end position="137"/>
    </location>
</feature>
<comment type="caution">
    <text evidence="2">The sequence shown here is derived from an EMBL/GenBank/DDBJ whole genome shotgun (WGS) entry which is preliminary data.</text>
</comment>
<dbReference type="InterPro" id="IPR034751">
    <property type="entry name" value="Yippee"/>
</dbReference>
<dbReference type="AlphaFoldDB" id="A0ABD1M6Y2"/>
<name>A0ABD1M6Y2_9FABA</name>
<reference evidence="2 3" key="1">
    <citation type="submission" date="2024-08" db="EMBL/GenBank/DDBJ databases">
        <title>Insights into the chromosomal genome structure of Flemingia macrophylla.</title>
        <authorList>
            <person name="Ding Y."/>
            <person name="Zhao Y."/>
            <person name="Bi W."/>
            <person name="Wu M."/>
            <person name="Zhao G."/>
            <person name="Gong Y."/>
            <person name="Li W."/>
            <person name="Zhang P."/>
        </authorList>
    </citation>
    <scope>NUCLEOTIDE SEQUENCE [LARGE SCALE GENOMIC DNA]</scope>
    <source>
        <strain evidence="2">DYQJB</strain>
        <tissue evidence="2">Leaf</tissue>
    </source>
</reference>
<keyword evidence="3" id="KW-1185">Reference proteome</keyword>
<evidence type="ECO:0000259" key="1">
    <source>
        <dbReference type="PROSITE" id="PS51792"/>
    </source>
</evidence>
<accession>A0ABD1M6Y2</accession>
<protein>
    <recommendedName>
        <fullName evidence="1">Yippee domain-containing protein</fullName>
    </recommendedName>
</protein>
<gene>
    <name evidence="2" type="ORF">Fmac_018978</name>
</gene>
<dbReference type="PROSITE" id="PS51792">
    <property type="entry name" value="YIPPEE"/>
    <property type="match status" value="1"/>
</dbReference>